<dbReference type="EMBL" id="CAJPUY010000013">
    <property type="protein sequence ID" value="CAG2148262.1"/>
    <property type="molecule type" value="Genomic_DNA"/>
</dbReference>
<comment type="caution">
    <text evidence="1">The sequence shown here is derived from an EMBL/GenBank/DDBJ whole genome shotgun (WGS) entry which is preliminary data.</text>
</comment>
<evidence type="ECO:0000313" key="1">
    <source>
        <dbReference type="EMBL" id="CAG2148262.1"/>
    </source>
</evidence>
<dbReference type="AlphaFoldDB" id="A0A916IZ03"/>
<keyword evidence="2" id="KW-1185">Reference proteome</keyword>
<accession>A0A916IZ03</accession>
<gene>
    <name evidence="1" type="ORF">LMG31506_03782</name>
</gene>
<proteinExistence type="predicted"/>
<dbReference type="Proteomes" id="UP000672934">
    <property type="component" value="Unassembled WGS sequence"/>
</dbReference>
<sequence length="46" mass="4854">MIAQHPAHLCAQARPIPRQPASSLALPLLSAISLGDTLSMTKFADI</sequence>
<evidence type="ECO:0000313" key="2">
    <source>
        <dbReference type="Proteomes" id="UP000672934"/>
    </source>
</evidence>
<reference evidence="1" key="1">
    <citation type="submission" date="2021-03" db="EMBL/GenBank/DDBJ databases">
        <authorList>
            <person name="Peeters C."/>
        </authorList>
    </citation>
    <scope>NUCLEOTIDE SEQUENCE</scope>
    <source>
        <strain evidence="1">LMG 31506</strain>
    </source>
</reference>
<organism evidence="1 2">
    <name type="scientific">Cupriavidus yeoncheonensis</name>
    <dbReference type="NCBI Taxonomy" id="1462994"/>
    <lineage>
        <taxon>Bacteria</taxon>
        <taxon>Pseudomonadati</taxon>
        <taxon>Pseudomonadota</taxon>
        <taxon>Betaproteobacteria</taxon>
        <taxon>Burkholderiales</taxon>
        <taxon>Burkholderiaceae</taxon>
        <taxon>Cupriavidus</taxon>
    </lineage>
</organism>
<name>A0A916IZ03_9BURK</name>
<protein>
    <submittedName>
        <fullName evidence="1">Uncharacterized protein</fullName>
    </submittedName>
</protein>